<evidence type="ECO:0000313" key="3">
    <source>
        <dbReference type="EMBL" id="KAF9792957.1"/>
    </source>
</evidence>
<dbReference type="Pfam" id="PF06911">
    <property type="entry name" value="Senescence"/>
    <property type="match status" value="1"/>
</dbReference>
<dbReference type="OrthoDB" id="20821at2759"/>
<evidence type="ECO:0000256" key="1">
    <source>
        <dbReference type="SAM" id="MobiDB-lite"/>
    </source>
</evidence>
<dbReference type="AlphaFoldDB" id="A0A9P6HSG5"/>
<evidence type="ECO:0000259" key="2">
    <source>
        <dbReference type="Pfam" id="PF06911"/>
    </source>
</evidence>
<dbReference type="EMBL" id="WIUZ02000001">
    <property type="protein sequence ID" value="KAF9792957.1"/>
    <property type="molecule type" value="Genomic_DNA"/>
</dbReference>
<accession>A0A9P6HSG5</accession>
<gene>
    <name evidence="3" type="ORF">BJ322DRAFT_1016583</name>
</gene>
<feature type="domain" description="Senescence" evidence="2">
    <location>
        <begin position="236"/>
        <end position="441"/>
    </location>
</feature>
<protein>
    <recommendedName>
        <fullName evidence="2">Senescence domain-containing protein</fullName>
    </recommendedName>
</protein>
<sequence length="498" mass="53894">MQVGDAFLLLSLPRATLESGNEAPVTDSVYLECVTISAAHSPFADREVYLVIKLGYFEIPVDPVRTVTASTGHHSHLYTFSATDSDPEFSISIPFPSNSLASQDLQSFNHILTQYVTTFAEQRDGQHIPRNLDQKLDPLPPPAGSANDQEYEDLRGHLILVNESDGTVLGELDHDFKINEDPAVARGLPDDAPVVLELPPDYDAATAVPGAEFLPLTVREAFVHAVPPEERDVFTQTATLISHAISATTTLLVSGMSGASKFYVTRSKPHTPSSSPGPPTSRSGIVISHPRTRSALTQAHNVSGKAVKVSAKTIEVVDGLIRKAAGRNQKQKYPILPPRSGGKSDFTPPPAYSESGPPLPPRPILRKRDKVILSADVVISTIEESILRILDTSSEEITRVVTHTRGEESGHNAALATGTARNVALVYVDARGIGRKAIIRRFGREYVKGKLSSGNSNRPRLNQIVADHASQYGSSSNVPTTRTTSRPTPPPRHPHEKK</sequence>
<feature type="region of interest" description="Disordered" evidence="1">
    <location>
        <begin position="467"/>
        <end position="498"/>
    </location>
</feature>
<dbReference type="Proteomes" id="UP000736335">
    <property type="component" value="Unassembled WGS sequence"/>
</dbReference>
<evidence type="ECO:0000313" key="4">
    <source>
        <dbReference type="Proteomes" id="UP000736335"/>
    </source>
</evidence>
<proteinExistence type="predicted"/>
<feature type="compositionally biased region" description="Low complexity" evidence="1">
    <location>
        <begin position="270"/>
        <end position="284"/>
    </location>
</feature>
<reference evidence="3" key="2">
    <citation type="submission" date="2020-11" db="EMBL/GenBank/DDBJ databases">
        <authorList>
            <consortium name="DOE Joint Genome Institute"/>
            <person name="Kuo A."/>
            <person name="Miyauchi S."/>
            <person name="Kiss E."/>
            <person name="Drula E."/>
            <person name="Kohler A."/>
            <person name="Sanchez-Garcia M."/>
            <person name="Andreopoulos B."/>
            <person name="Barry K.W."/>
            <person name="Bonito G."/>
            <person name="Buee M."/>
            <person name="Carver A."/>
            <person name="Chen C."/>
            <person name="Cichocki N."/>
            <person name="Clum A."/>
            <person name="Culley D."/>
            <person name="Crous P.W."/>
            <person name="Fauchery L."/>
            <person name="Girlanda M."/>
            <person name="Hayes R."/>
            <person name="Keri Z."/>
            <person name="Labutti K."/>
            <person name="Lipzen A."/>
            <person name="Lombard V."/>
            <person name="Magnuson J."/>
            <person name="Maillard F."/>
            <person name="Morin E."/>
            <person name="Murat C."/>
            <person name="Nolan M."/>
            <person name="Ohm R."/>
            <person name="Pangilinan J."/>
            <person name="Pereira M."/>
            <person name="Perotto S."/>
            <person name="Peter M."/>
            <person name="Riley R."/>
            <person name="Sitrit Y."/>
            <person name="Stielow B."/>
            <person name="Szollosi G."/>
            <person name="Zifcakova L."/>
            <person name="Stursova M."/>
            <person name="Spatafora J.W."/>
            <person name="Tedersoo L."/>
            <person name="Vaario L.-M."/>
            <person name="Yamada A."/>
            <person name="Yan M."/>
            <person name="Wang P."/>
            <person name="Xu J."/>
            <person name="Bruns T."/>
            <person name="Baldrian P."/>
            <person name="Vilgalys R."/>
            <person name="Henrissat B."/>
            <person name="Grigoriev I.V."/>
            <person name="Hibbett D."/>
            <person name="Nagy L.G."/>
            <person name="Martin F.M."/>
        </authorList>
    </citation>
    <scope>NUCLEOTIDE SEQUENCE</scope>
    <source>
        <strain evidence="3">UH-Tt-Lm1</strain>
    </source>
</reference>
<feature type="region of interest" description="Disordered" evidence="1">
    <location>
        <begin position="264"/>
        <end position="286"/>
    </location>
</feature>
<name>A0A9P6HSG5_9AGAM</name>
<keyword evidence="4" id="KW-1185">Reference proteome</keyword>
<feature type="compositionally biased region" description="Pro residues" evidence="1">
    <location>
        <begin position="347"/>
        <end position="363"/>
    </location>
</feature>
<organism evidence="3 4">
    <name type="scientific">Thelephora terrestris</name>
    <dbReference type="NCBI Taxonomy" id="56493"/>
    <lineage>
        <taxon>Eukaryota</taxon>
        <taxon>Fungi</taxon>
        <taxon>Dikarya</taxon>
        <taxon>Basidiomycota</taxon>
        <taxon>Agaricomycotina</taxon>
        <taxon>Agaricomycetes</taxon>
        <taxon>Thelephorales</taxon>
        <taxon>Thelephoraceae</taxon>
        <taxon>Thelephora</taxon>
    </lineage>
</organism>
<feature type="region of interest" description="Disordered" evidence="1">
    <location>
        <begin position="328"/>
        <end position="363"/>
    </location>
</feature>
<reference evidence="3" key="1">
    <citation type="journal article" date="2020" name="Nat. Commun.">
        <title>Large-scale genome sequencing of mycorrhizal fungi provides insights into the early evolution of symbiotic traits.</title>
        <authorList>
            <person name="Miyauchi S."/>
            <person name="Kiss E."/>
            <person name="Kuo A."/>
            <person name="Drula E."/>
            <person name="Kohler A."/>
            <person name="Sanchez-Garcia M."/>
            <person name="Morin E."/>
            <person name="Andreopoulos B."/>
            <person name="Barry K.W."/>
            <person name="Bonito G."/>
            <person name="Buee M."/>
            <person name="Carver A."/>
            <person name="Chen C."/>
            <person name="Cichocki N."/>
            <person name="Clum A."/>
            <person name="Culley D."/>
            <person name="Crous P.W."/>
            <person name="Fauchery L."/>
            <person name="Girlanda M."/>
            <person name="Hayes R.D."/>
            <person name="Keri Z."/>
            <person name="LaButti K."/>
            <person name="Lipzen A."/>
            <person name="Lombard V."/>
            <person name="Magnuson J."/>
            <person name="Maillard F."/>
            <person name="Murat C."/>
            <person name="Nolan M."/>
            <person name="Ohm R.A."/>
            <person name="Pangilinan J."/>
            <person name="Pereira M.F."/>
            <person name="Perotto S."/>
            <person name="Peter M."/>
            <person name="Pfister S."/>
            <person name="Riley R."/>
            <person name="Sitrit Y."/>
            <person name="Stielow J.B."/>
            <person name="Szollosi G."/>
            <person name="Zifcakova L."/>
            <person name="Stursova M."/>
            <person name="Spatafora J.W."/>
            <person name="Tedersoo L."/>
            <person name="Vaario L.M."/>
            <person name="Yamada A."/>
            <person name="Yan M."/>
            <person name="Wang P."/>
            <person name="Xu J."/>
            <person name="Bruns T."/>
            <person name="Baldrian P."/>
            <person name="Vilgalys R."/>
            <person name="Dunand C."/>
            <person name="Henrissat B."/>
            <person name="Grigoriev I.V."/>
            <person name="Hibbett D."/>
            <person name="Nagy L.G."/>
            <person name="Martin F.M."/>
        </authorList>
    </citation>
    <scope>NUCLEOTIDE SEQUENCE</scope>
    <source>
        <strain evidence="3">UH-Tt-Lm1</strain>
    </source>
</reference>
<dbReference type="InterPro" id="IPR009686">
    <property type="entry name" value="Senescence/spartin_C"/>
</dbReference>
<comment type="caution">
    <text evidence="3">The sequence shown here is derived from an EMBL/GenBank/DDBJ whole genome shotgun (WGS) entry which is preliminary data.</text>
</comment>